<keyword evidence="4" id="KW-0472">Membrane</keyword>
<keyword evidence="7" id="KW-1185">Reference proteome</keyword>
<dbReference type="PANTHER" id="PTHR30404:SF0">
    <property type="entry name" value="N-ACETYLMURAMOYL-L-ALANINE AMIDASE AMIC"/>
    <property type="match status" value="1"/>
</dbReference>
<reference evidence="6 7" key="1">
    <citation type="submission" date="2021-03" db="EMBL/GenBank/DDBJ databases">
        <title>Aliifodinibius sp. nov., a new bacterium isolated from saline soil.</title>
        <authorList>
            <person name="Galisteo C."/>
            <person name="De La Haba R."/>
            <person name="Sanchez-Porro C."/>
            <person name="Ventosa A."/>
        </authorList>
    </citation>
    <scope>NUCLEOTIDE SEQUENCE [LARGE SCALE GENOMIC DNA]</scope>
    <source>
        <strain evidence="6 7">1BSP15-2V2</strain>
    </source>
</reference>
<feature type="domain" description="MurNAc-LAA" evidence="5">
    <location>
        <begin position="268"/>
        <end position="421"/>
    </location>
</feature>
<name>A0ABT3PSQ7_9BACT</name>
<evidence type="ECO:0000313" key="6">
    <source>
        <dbReference type="EMBL" id="MCW9708897.1"/>
    </source>
</evidence>
<dbReference type="EMBL" id="JAGGJA010000018">
    <property type="protein sequence ID" value="MCW9708897.1"/>
    <property type="molecule type" value="Genomic_DNA"/>
</dbReference>
<evidence type="ECO:0000259" key="5">
    <source>
        <dbReference type="SMART" id="SM00646"/>
    </source>
</evidence>
<proteinExistence type="predicted"/>
<accession>A0ABT3PSQ7</accession>
<evidence type="ECO:0000256" key="1">
    <source>
        <dbReference type="ARBA" id="ARBA00001561"/>
    </source>
</evidence>
<comment type="catalytic activity">
    <reaction evidence="1">
        <text>Hydrolyzes the link between N-acetylmuramoyl residues and L-amino acid residues in certain cell-wall glycopeptides.</text>
        <dbReference type="EC" id="3.5.1.28"/>
    </reaction>
</comment>
<dbReference type="PANTHER" id="PTHR30404">
    <property type="entry name" value="N-ACETYLMURAMOYL-L-ALANINE AMIDASE"/>
    <property type="match status" value="1"/>
</dbReference>
<evidence type="ECO:0000256" key="2">
    <source>
        <dbReference type="ARBA" id="ARBA00011901"/>
    </source>
</evidence>
<organism evidence="6 7">
    <name type="scientific">Fodinibius salsisoli</name>
    <dbReference type="NCBI Taxonomy" id="2820877"/>
    <lineage>
        <taxon>Bacteria</taxon>
        <taxon>Pseudomonadati</taxon>
        <taxon>Balneolota</taxon>
        <taxon>Balneolia</taxon>
        <taxon>Balneolales</taxon>
        <taxon>Balneolaceae</taxon>
        <taxon>Fodinibius</taxon>
    </lineage>
</organism>
<dbReference type="CDD" id="cd02696">
    <property type="entry name" value="MurNAc-LAA"/>
    <property type="match status" value="1"/>
</dbReference>
<dbReference type="Gene3D" id="3.40.630.40">
    <property type="entry name" value="Zn-dependent exopeptidases"/>
    <property type="match status" value="1"/>
</dbReference>
<dbReference type="InterPro" id="IPR050695">
    <property type="entry name" value="N-acetylmuramoyl_amidase_3"/>
</dbReference>
<keyword evidence="3" id="KW-0378">Hydrolase</keyword>
<dbReference type="SUPFAM" id="SSF53187">
    <property type="entry name" value="Zn-dependent exopeptidases"/>
    <property type="match status" value="1"/>
</dbReference>
<keyword evidence="4" id="KW-0812">Transmembrane</keyword>
<dbReference type="SMART" id="SM00646">
    <property type="entry name" value="Ami_3"/>
    <property type="match status" value="1"/>
</dbReference>
<dbReference type="Proteomes" id="UP001207918">
    <property type="component" value="Unassembled WGS sequence"/>
</dbReference>
<dbReference type="InterPro" id="IPR002508">
    <property type="entry name" value="MurNAc-LAA_cat"/>
</dbReference>
<comment type="caution">
    <text evidence="6">The sequence shown here is derived from an EMBL/GenBank/DDBJ whole genome shotgun (WGS) entry which is preliminary data.</text>
</comment>
<evidence type="ECO:0000256" key="4">
    <source>
        <dbReference type="SAM" id="Phobius"/>
    </source>
</evidence>
<dbReference type="Pfam" id="PF01520">
    <property type="entry name" value="Amidase_3"/>
    <property type="match status" value="1"/>
</dbReference>
<evidence type="ECO:0000313" key="7">
    <source>
        <dbReference type="Proteomes" id="UP001207918"/>
    </source>
</evidence>
<feature type="transmembrane region" description="Helical" evidence="4">
    <location>
        <begin position="12"/>
        <end position="31"/>
    </location>
</feature>
<evidence type="ECO:0000256" key="3">
    <source>
        <dbReference type="ARBA" id="ARBA00022801"/>
    </source>
</evidence>
<gene>
    <name evidence="6" type="ORF">J6I44_18705</name>
</gene>
<keyword evidence="4" id="KW-1133">Transmembrane helix</keyword>
<dbReference type="RefSeq" id="WP_265767710.1">
    <property type="nucleotide sequence ID" value="NZ_JAGGJA010000018.1"/>
</dbReference>
<dbReference type="EC" id="3.5.1.28" evidence="2"/>
<sequence length="436" mass="48951">MNTNFFVGRHSINFYSQFFLALMVSGLFMVGCNTMSQAQKAQDNTLSRISTAVRSDGKGYVLRFHLKEKADSFQVYQPEPHLIQFALFSPKINPNNIKVTSDSPAFSEVTFSTIPNGLGINIRLQKDQFLNSSAYPDGQSSDLLIGLTKTDKKQLAAHTQELKAVTWSASAVPNLLMNQEQQPPNNNSVPENTTYNEVRDKMKFDVVVLDPGHGGHDPGTIGHGGIQEKDIVLDIAKKVGDYIKSNMPGVKVVYTRDDDTFIELEERGSIANRHEGDLFVSIHCNAAHSRRAYGSEVYFLGLERSKTALEVMKRENKVVRANDDVEQKQLSQEDLLIYELANSGYISTSERIAGMLEHQFDDRAQRHSRGVKQARFVVLYHASMPAVLVETGFISNPDEGRYLSTEYGQNIISSAIFRAIRDYKEKTEQTQQPKTR</sequence>
<protein>
    <recommendedName>
        <fullName evidence="2">N-acetylmuramoyl-L-alanine amidase</fullName>
        <ecNumber evidence="2">3.5.1.28</ecNumber>
    </recommendedName>
</protein>